<organism evidence="2 3">
    <name type="scientific">Saccharothrix australiensis</name>
    <dbReference type="NCBI Taxonomy" id="2072"/>
    <lineage>
        <taxon>Bacteria</taxon>
        <taxon>Bacillati</taxon>
        <taxon>Actinomycetota</taxon>
        <taxon>Actinomycetes</taxon>
        <taxon>Pseudonocardiales</taxon>
        <taxon>Pseudonocardiaceae</taxon>
        <taxon>Saccharothrix</taxon>
    </lineage>
</organism>
<feature type="region of interest" description="Disordered" evidence="1">
    <location>
        <begin position="218"/>
        <end position="238"/>
    </location>
</feature>
<keyword evidence="3" id="KW-1185">Reference proteome</keyword>
<feature type="compositionally biased region" description="Low complexity" evidence="1">
    <location>
        <begin position="32"/>
        <end position="53"/>
    </location>
</feature>
<feature type="compositionally biased region" description="Pro residues" evidence="1">
    <location>
        <begin position="64"/>
        <end position="75"/>
    </location>
</feature>
<sequence length="407" mass="42308">MTGSDARAAGPAKAPSADERLGARPVDGQPGGATAAEAPVPAGARAAEELAAAYRHGPERTIAPGPPPPPPPLEPGPRAALRSLAERGAFGAALAHLLTDVATPLRWEPWNPYNDHRAYPSARSAFAVDVVLVADGRSWPLDPVRRALVGGAPERLGPCARLDLVRRPERFSAGYGEFADVLVELELGHLLAALADHAARLGLRARVAGDGVVVCSDRETGAPAPRPPARSSGFGPRGVAADPRPLPAAAWHAVVAALPRLAHVRHRLAARDVEGVPDGWYDADRPVEPGPAVARLRDAFRHPPDTVDVGSANLALVITGDPAAAVADTGPDGYRALLRAVGSAAQRVCAAAAGAGLFCRPLRGVHDERLEALVRAPAGHTLLYLLVAGRPRVTGFTYDLTPLEGRP</sequence>
<protein>
    <recommendedName>
        <fullName evidence="4">Nitroreductase family protein</fullName>
    </recommendedName>
</protein>
<feature type="compositionally biased region" description="Low complexity" evidence="1">
    <location>
        <begin position="1"/>
        <end position="15"/>
    </location>
</feature>
<gene>
    <name evidence="2" type="ORF">C8E97_3392</name>
</gene>
<name>A0A495W033_9PSEU</name>
<dbReference type="Proteomes" id="UP000282084">
    <property type="component" value="Unassembled WGS sequence"/>
</dbReference>
<comment type="caution">
    <text evidence="2">The sequence shown here is derived from an EMBL/GenBank/DDBJ whole genome shotgun (WGS) entry which is preliminary data.</text>
</comment>
<feature type="region of interest" description="Disordered" evidence="1">
    <location>
        <begin position="1"/>
        <end position="78"/>
    </location>
</feature>
<evidence type="ECO:0000313" key="3">
    <source>
        <dbReference type="Proteomes" id="UP000282084"/>
    </source>
</evidence>
<dbReference type="SUPFAM" id="SSF55469">
    <property type="entry name" value="FMN-dependent nitroreductase-like"/>
    <property type="match status" value="1"/>
</dbReference>
<accession>A0A495W033</accession>
<dbReference type="InterPro" id="IPR000415">
    <property type="entry name" value="Nitroreductase-like"/>
</dbReference>
<dbReference type="AlphaFoldDB" id="A0A495W033"/>
<evidence type="ECO:0000256" key="1">
    <source>
        <dbReference type="SAM" id="MobiDB-lite"/>
    </source>
</evidence>
<dbReference type="GO" id="GO:0016491">
    <property type="term" value="F:oxidoreductase activity"/>
    <property type="evidence" value="ECO:0007669"/>
    <property type="project" value="InterPro"/>
</dbReference>
<evidence type="ECO:0000313" key="2">
    <source>
        <dbReference type="EMBL" id="RKT54744.1"/>
    </source>
</evidence>
<evidence type="ECO:0008006" key="4">
    <source>
        <dbReference type="Google" id="ProtNLM"/>
    </source>
</evidence>
<dbReference type="EMBL" id="RBXO01000001">
    <property type="protein sequence ID" value="RKT54744.1"/>
    <property type="molecule type" value="Genomic_DNA"/>
</dbReference>
<reference evidence="2 3" key="1">
    <citation type="submission" date="2018-10" db="EMBL/GenBank/DDBJ databases">
        <title>Sequencing the genomes of 1000 actinobacteria strains.</title>
        <authorList>
            <person name="Klenk H.-P."/>
        </authorList>
    </citation>
    <scope>NUCLEOTIDE SEQUENCE [LARGE SCALE GENOMIC DNA]</scope>
    <source>
        <strain evidence="2 3">DSM 43800</strain>
    </source>
</reference>
<proteinExistence type="predicted"/>
<dbReference type="Gene3D" id="3.40.109.10">
    <property type="entry name" value="NADH Oxidase"/>
    <property type="match status" value="1"/>
</dbReference>